<proteinExistence type="predicted"/>
<feature type="compositionally biased region" description="Basic and acidic residues" evidence="1">
    <location>
        <begin position="328"/>
        <end position="341"/>
    </location>
</feature>
<accession>A0AAN6UNR1</accession>
<feature type="transmembrane region" description="Helical" evidence="2">
    <location>
        <begin position="150"/>
        <end position="171"/>
    </location>
</feature>
<feature type="compositionally biased region" description="Pro residues" evidence="1">
    <location>
        <begin position="1"/>
        <end position="20"/>
    </location>
</feature>
<dbReference type="Proteomes" id="UP001304895">
    <property type="component" value="Unassembled WGS sequence"/>
</dbReference>
<keyword evidence="2" id="KW-1133">Transmembrane helix</keyword>
<keyword evidence="2" id="KW-0472">Membrane</keyword>
<feature type="transmembrane region" description="Helical" evidence="2">
    <location>
        <begin position="227"/>
        <end position="244"/>
    </location>
</feature>
<evidence type="ECO:0000313" key="4">
    <source>
        <dbReference type="Proteomes" id="UP001304895"/>
    </source>
</evidence>
<dbReference type="PANTHER" id="PTHR35184:SF1">
    <property type="entry name" value="INTEGRAL MEMBRANE PROTEIN"/>
    <property type="match status" value="1"/>
</dbReference>
<reference evidence="3" key="2">
    <citation type="submission" date="2023-05" db="EMBL/GenBank/DDBJ databases">
        <authorList>
            <consortium name="Lawrence Berkeley National Laboratory"/>
            <person name="Steindorff A."/>
            <person name="Hensen N."/>
            <person name="Bonometti L."/>
            <person name="Westerberg I."/>
            <person name="Brannstrom I.O."/>
            <person name="Guillou S."/>
            <person name="Cros-Aarteil S."/>
            <person name="Calhoun S."/>
            <person name="Haridas S."/>
            <person name="Kuo A."/>
            <person name="Mondo S."/>
            <person name="Pangilinan J."/>
            <person name="Riley R."/>
            <person name="Labutti K."/>
            <person name="Andreopoulos B."/>
            <person name="Lipzen A."/>
            <person name="Chen C."/>
            <person name="Yanf M."/>
            <person name="Daum C."/>
            <person name="Ng V."/>
            <person name="Clum A."/>
            <person name="Ohm R."/>
            <person name="Martin F."/>
            <person name="Silar P."/>
            <person name="Natvig D."/>
            <person name="Lalanne C."/>
            <person name="Gautier V."/>
            <person name="Ament-Velasquez S.L."/>
            <person name="Kruys A."/>
            <person name="Hutchinson M.I."/>
            <person name="Powell A.J."/>
            <person name="Barry K."/>
            <person name="Miller A.N."/>
            <person name="Grigoriev I.V."/>
            <person name="Debuchy R."/>
            <person name="Gladieux P."/>
            <person name="Thoren M.H."/>
            <person name="Johannesson H."/>
        </authorList>
    </citation>
    <scope>NUCLEOTIDE SEQUENCE</scope>
    <source>
        <strain evidence="3">CBS 123565</strain>
    </source>
</reference>
<evidence type="ECO:0000256" key="2">
    <source>
        <dbReference type="SAM" id="Phobius"/>
    </source>
</evidence>
<keyword evidence="4" id="KW-1185">Reference proteome</keyword>
<protein>
    <submittedName>
        <fullName evidence="3">Uncharacterized protein</fullName>
    </submittedName>
</protein>
<gene>
    <name evidence="3" type="ORF">BT67DRAFT_231091</name>
</gene>
<organism evidence="3 4">
    <name type="scientific">Trichocladium antarcticum</name>
    <dbReference type="NCBI Taxonomy" id="1450529"/>
    <lineage>
        <taxon>Eukaryota</taxon>
        <taxon>Fungi</taxon>
        <taxon>Dikarya</taxon>
        <taxon>Ascomycota</taxon>
        <taxon>Pezizomycotina</taxon>
        <taxon>Sordariomycetes</taxon>
        <taxon>Sordariomycetidae</taxon>
        <taxon>Sordariales</taxon>
        <taxon>Chaetomiaceae</taxon>
        <taxon>Trichocladium</taxon>
    </lineage>
</organism>
<feature type="transmembrane region" description="Helical" evidence="2">
    <location>
        <begin position="183"/>
        <end position="206"/>
    </location>
</feature>
<feature type="transmembrane region" description="Helical" evidence="2">
    <location>
        <begin position="39"/>
        <end position="58"/>
    </location>
</feature>
<name>A0AAN6UNR1_9PEZI</name>
<dbReference type="AlphaFoldDB" id="A0AAN6UNR1"/>
<feature type="region of interest" description="Disordered" evidence="1">
    <location>
        <begin position="1"/>
        <end position="28"/>
    </location>
</feature>
<reference evidence="3" key="1">
    <citation type="journal article" date="2023" name="Mol. Phylogenet. Evol.">
        <title>Genome-scale phylogeny and comparative genomics of the fungal order Sordariales.</title>
        <authorList>
            <person name="Hensen N."/>
            <person name="Bonometti L."/>
            <person name="Westerberg I."/>
            <person name="Brannstrom I.O."/>
            <person name="Guillou S."/>
            <person name="Cros-Aarteil S."/>
            <person name="Calhoun S."/>
            <person name="Haridas S."/>
            <person name="Kuo A."/>
            <person name="Mondo S."/>
            <person name="Pangilinan J."/>
            <person name="Riley R."/>
            <person name="LaButti K."/>
            <person name="Andreopoulos B."/>
            <person name="Lipzen A."/>
            <person name="Chen C."/>
            <person name="Yan M."/>
            <person name="Daum C."/>
            <person name="Ng V."/>
            <person name="Clum A."/>
            <person name="Steindorff A."/>
            <person name="Ohm R.A."/>
            <person name="Martin F."/>
            <person name="Silar P."/>
            <person name="Natvig D.O."/>
            <person name="Lalanne C."/>
            <person name="Gautier V."/>
            <person name="Ament-Velasquez S.L."/>
            <person name="Kruys A."/>
            <person name="Hutchinson M.I."/>
            <person name="Powell A.J."/>
            <person name="Barry K."/>
            <person name="Miller A.N."/>
            <person name="Grigoriev I.V."/>
            <person name="Debuchy R."/>
            <person name="Gladieux P."/>
            <person name="Hiltunen Thoren M."/>
            <person name="Johannesson H."/>
        </authorList>
    </citation>
    <scope>NUCLEOTIDE SEQUENCE</scope>
    <source>
        <strain evidence="3">CBS 123565</strain>
    </source>
</reference>
<sequence>MAPTTNIPPQPSQTPSPPYHHPQALLGGTPTRQPDLPPIILLLLLLTLFLALHLLTLVADRTRNNHGPQTPPARAIPLLLALFPLARIVALALRLAHIRHTRNRHLEIASAVLAPAATVLLLVANVLLARRFVRDYGGGAHPAVRRAARAAVFCAGVGLVLGVSVRADAYFTRDAEALRECRVIGIAAAGILTAVAAVPGVAVLVAGWGLPAGGEPGEGKGRKRARAGLVVFVGAALTLVEGFRCGVAAEARAAGSNAWFLHKACYYCVGFVPEVLVLYALLAARLDPRFRLRPRVAREKIGERGMRGWYARLVDRVNTESEVFGDPGRGHGDKRGDEQAERALTGESMS</sequence>
<dbReference type="PANTHER" id="PTHR35184">
    <property type="entry name" value="YALI0C10208P"/>
    <property type="match status" value="1"/>
</dbReference>
<comment type="caution">
    <text evidence="3">The sequence shown here is derived from an EMBL/GenBank/DDBJ whole genome shotgun (WGS) entry which is preliminary data.</text>
</comment>
<keyword evidence="2" id="KW-0812">Transmembrane</keyword>
<evidence type="ECO:0000313" key="3">
    <source>
        <dbReference type="EMBL" id="KAK4136090.1"/>
    </source>
</evidence>
<evidence type="ECO:0000256" key="1">
    <source>
        <dbReference type="SAM" id="MobiDB-lite"/>
    </source>
</evidence>
<dbReference type="EMBL" id="MU853404">
    <property type="protein sequence ID" value="KAK4136090.1"/>
    <property type="molecule type" value="Genomic_DNA"/>
</dbReference>
<feature type="transmembrane region" description="Helical" evidence="2">
    <location>
        <begin position="108"/>
        <end position="129"/>
    </location>
</feature>
<feature type="transmembrane region" description="Helical" evidence="2">
    <location>
        <begin position="264"/>
        <end position="284"/>
    </location>
</feature>
<feature type="region of interest" description="Disordered" evidence="1">
    <location>
        <begin position="323"/>
        <end position="350"/>
    </location>
</feature>
<feature type="transmembrane region" description="Helical" evidence="2">
    <location>
        <begin position="78"/>
        <end position="96"/>
    </location>
</feature>